<dbReference type="AlphaFoldDB" id="A0A2P5E1T8"/>
<proteinExistence type="predicted"/>
<comment type="caution">
    <text evidence="1">The sequence shown here is derived from an EMBL/GenBank/DDBJ whole genome shotgun (WGS) entry which is preliminary data.</text>
</comment>
<sequence>GPLLAPQSWILDPQTPLRFTSCTLAGGPLIAICPRSRCLHSRRLLSGRLKSISLRRPVVDRMANTPQALHPSFSPIEAFFILLLILDWLWPTHDGRHYP</sequence>
<keyword evidence="2" id="KW-1185">Reference proteome</keyword>
<dbReference type="Proteomes" id="UP000237105">
    <property type="component" value="Unassembled WGS sequence"/>
</dbReference>
<feature type="non-terminal residue" evidence="1">
    <location>
        <position position="1"/>
    </location>
</feature>
<name>A0A2P5E1T8_PARAD</name>
<evidence type="ECO:0000313" key="1">
    <source>
        <dbReference type="EMBL" id="PON79478.1"/>
    </source>
</evidence>
<protein>
    <submittedName>
        <fullName evidence="1">Uncharacterized protein</fullName>
    </submittedName>
</protein>
<evidence type="ECO:0000313" key="2">
    <source>
        <dbReference type="Proteomes" id="UP000237105"/>
    </source>
</evidence>
<gene>
    <name evidence="1" type="ORF">PanWU01x14_012130</name>
</gene>
<organism evidence="1 2">
    <name type="scientific">Parasponia andersonii</name>
    <name type="common">Sponia andersonii</name>
    <dbReference type="NCBI Taxonomy" id="3476"/>
    <lineage>
        <taxon>Eukaryota</taxon>
        <taxon>Viridiplantae</taxon>
        <taxon>Streptophyta</taxon>
        <taxon>Embryophyta</taxon>
        <taxon>Tracheophyta</taxon>
        <taxon>Spermatophyta</taxon>
        <taxon>Magnoliopsida</taxon>
        <taxon>eudicotyledons</taxon>
        <taxon>Gunneridae</taxon>
        <taxon>Pentapetalae</taxon>
        <taxon>rosids</taxon>
        <taxon>fabids</taxon>
        <taxon>Rosales</taxon>
        <taxon>Cannabaceae</taxon>
        <taxon>Parasponia</taxon>
    </lineage>
</organism>
<accession>A0A2P5E1T8</accession>
<dbReference type="EMBL" id="JXTB01000004">
    <property type="protein sequence ID" value="PON79478.1"/>
    <property type="molecule type" value="Genomic_DNA"/>
</dbReference>
<reference evidence="2" key="1">
    <citation type="submission" date="2016-06" db="EMBL/GenBank/DDBJ databases">
        <title>Parallel loss of symbiosis genes in relatives of nitrogen-fixing non-legume Parasponia.</title>
        <authorList>
            <person name="Van Velzen R."/>
            <person name="Holmer R."/>
            <person name="Bu F."/>
            <person name="Rutten L."/>
            <person name="Van Zeijl A."/>
            <person name="Liu W."/>
            <person name="Santuari L."/>
            <person name="Cao Q."/>
            <person name="Sharma T."/>
            <person name="Shen D."/>
            <person name="Roswanjaya Y."/>
            <person name="Wardhani T."/>
            <person name="Kalhor M.S."/>
            <person name="Jansen J."/>
            <person name="Van den Hoogen J."/>
            <person name="Gungor B."/>
            <person name="Hartog M."/>
            <person name="Hontelez J."/>
            <person name="Verver J."/>
            <person name="Yang W.-C."/>
            <person name="Schijlen E."/>
            <person name="Repin R."/>
            <person name="Schilthuizen M."/>
            <person name="Schranz E."/>
            <person name="Heidstra R."/>
            <person name="Miyata K."/>
            <person name="Fedorova E."/>
            <person name="Kohlen W."/>
            <person name="Bisseling T."/>
            <person name="Smit S."/>
            <person name="Geurts R."/>
        </authorList>
    </citation>
    <scope>NUCLEOTIDE SEQUENCE [LARGE SCALE GENOMIC DNA]</scope>
    <source>
        <strain evidence="2">cv. WU1-14</strain>
    </source>
</reference>